<keyword evidence="5 6" id="KW-0472">Membrane</keyword>
<dbReference type="PROSITE" id="PS00216">
    <property type="entry name" value="SUGAR_TRANSPORT_1"/>
    <property type="match status" value="1"/>
</dbReference>
<keyword evidence="3 6" id="KW-0812">Transmembrane</keyword>
<dbReference type="SUPFAM" id="SSF103473">
    <property type="entry name" value="MFS general substrate transporter"/>
    <property type="match status" value="1"/>
</dbReference>
<gene>
    <name evidence="8" type="ORF">GCM10010191_74500</name>
</gene>
<feature type="transmembrane region" description="Helical" evidence="6">
    <location>
        <begin position="108"/>
        <end position="128"/>
    </location>
</feature>
<protein>
    <recommendedName>
        <fullName evidence="7">Major facilitator superfamily (MFS) profile domain-containing protein</fullName>
    </recommendedName>
</protein>
<dbReference type="PROSITE" id="PS50850">
    <property type="entry name" value="MFS"/>
    <property type="match status" value="1"/>
</dbReference>
<dbReference type="InterPro" id="IPR011701">
    <property type="entry name" value="MFS"/>
</dbReference>
<dbReference type="PANTHER" id="PTHR42718">
    <property type="entry name" value="MAJOR FACILITATOR SUPERFAMILY MULTIDRUG TRANSPORTER MFSC"/>
    <property type="match status" value="1"/>
</dbReference>
<proteinExistence type="predicted"/>
<keyword evidence="4 6" id="KW-1133">Transmembrane helix</keyword>
<evidence type="ECO:0000259" key="7">
    <source>
        <dbReference type="PROSITE" id="PS50850"/>
    </source>
</evidence>
<evidence type="ECO:0000256" key="5">
    <source>
        <dbReference type="ARBA" id="ARBA00023136"/>
    </source>
</evidence>
<dbReference type="Pfam" id="PF07690">
    <property type="entry name" value="MFS_1"/>
    <property type="match status" value="1"/>
</dbReference>
<dbReference type="CDD" id="cd17321">
    <property type="entry name" value="MFS_MMR_MDR_like"/>
    <property type="match status" value="1"/>
</dbReference>
<feature type="transmembrane region" description="Helical" evidence="6">
    <location>
        <begin position="46"/>
        <end position="66"/>
    </location>
</feature>
<comment type="subcellular location">
    <subcellularLocation>
        <location evidence="1">Cell membrane</location>
        <topology evidence="1">Multi-pass membrane protein</topology>
    </subcellularLocation>
</comment>
<evidence type="ECO:0000313" key="8">
    <source>
        <dbReference type="EMBL" id="GAA2446536.1"/>
    </source>
</evidence>
<dbReference type="InterPro" id="IPR020846">
    <property type="entry name" value="MFS_dom"/>
</dbReference>
<reference evidence="9" key="1">
    <citation type="journal article" date="2019" name="Int. J. Syst. Evol. Microbiol.">
        <title>The Global Catalogue of Microorganisms (GCM) 10K type strain sequencing project: providing services to taxonomists for standard genome sequencing and annotation.</title>
        <authorList>
            <consortium name="The Broad Institute Genomics Platform"/>
            <consortium name="The Broad Institute Genome Sequencing Center for Infectious Disease"/>
            <person name="Wu L."/>
            <person name="Ma J."/>
        </authorList>
    </citation>
    <scope>NUCLEOTIDE SEQUENCE [LARGE SCALE GENOMIC DNA]</scope>
    <source>
        <strain evidence="9">JCM 3325</strain>
    </source>
</reference>
<dbReference type="InterPro" id="IPR036259">
    <property type="entry name" value="MFS_trans_sf"/>
</dbReference>
<comment type="caution">
    <text evidence="8">The sequence shown here is derived from an EMBL/GenBank/DDBJ whole genome shotgun (WGS) entry which is preliminary data.</text>
</comment>
<dbReference type="Proteomes" id="UP001501231">
    <property type="component" value="Unassembled WGS sequence"/>
</dbReference>
<dbReference type="PANTHER" id="PTHR42718:SF9">
    <property type="entry name" value="MAJOR FACILITATOR SUPERFAMILY MULTIDRUG TRANSPORTER MFSC"/>
    <property type="match status" value="1"/>
</dbReference>
<dbReference type="Gene3D" id="1.20.1720.10">
    <property type="entry name" value="Multidrug resistance protein D"/>
    <property type="match status" value="1"/>
</dbReference>
<accession>A0ABP5XCK2</accession>
<evidence type="ECO:0000313" key="9">
    <source>
        <dbReference type="Proteomes" id="UP001501231"/>
    </source>
</evidence>
<feature type="transmembrane region" description="Helical" evidence="6">
    <location>
        <begin position="78"/>
        <end position="102"/>
    </location>
</feature>
<organism evidence="8 9">
    <name type="scientific">Actinomadura vinacea</name>
    <dbReference type="NCBI Taxonomy" id="115336"/>
    <lineage>
        <taxon>Bacteria</taxon>
        <taxon>Bacillati</taxon>
        <taxon>Actinomycetota</taxon>
        <taxon>Actinomycetes</taxon>
        <taxon>Streptosporangiales</taxon>
        <taxon>Thermomonosporaceae</taxon>
        <taxon>Actinomadura</taxon>
    </lineage>
</organism>
<sequence>MNLTAAGRARMTLAAVIVAQALLLIDITIVSVGLPEVQRDLGGSLAGVQWIVAAYALTMAACTQTAGTLSDRLGRRRIYVIGIAVFTVASVLCGLAQSVALLDMARGLQGVGAAMVMANSLPLIVAAYEGPKRTMAIAIFGTVLQVAGAIAPVFGGAGHAELALDVPDQCPDRRLGIDHRARLHAGVPAGPGEVRADRLVRRGAADRLARPAQLRPDQG</sequence>
<feature type="transmembrane region" description="Helical" evidence="6">
    <location>
        <begin position="12"/>
        <end position="34"/>
    </location>
</feature>
<feature type="domain" description="Major facilitator superfamily (MFS) profile" evidence="7">
    <location>
        <begin position="12"/>
        <end position="219"/>
    </location>
</feature>
<dbReference type="EMBL" id="BAAARW010000030">
    <property type="protein sequence ID" value="GAA2446536.1"/>
    <property type="molecule type" value="Genomic_DNA"/>
</dbReference>
<evidence type="ECO:0000256" key="3">
    <source>
        <dbReference type="ARBA" id="ARBA00022692"/>
    </source>
</evidence>
<evidence type="ECO:0000256" key="6">
    <source>
        <dbReference type="SAM" id="Phobius"/>
    </source>
</evidence>
<keyword evidence="2" id="KW-0813">Transport</keyword>
<keyword evidence="9" id="KW-1185">Reference proteome</keyword>
<feature type="transmembrane region" description="Helical" evidence="6">
    <location>
        <begin position="135"/>
        <end position="154"/>
    </location>
</feature>
<evidence type="ECO:0000256" key="1">
    <source>
        <dbReference type="ARBA" id="ARBA00004651"/>
    </source>
</evidence>
<dbReference type="InterPro" id="IPR005829">
    <property type="entry name" value="Sugar_transporter_CS"/>
</dbReference>
<evidence type="ECO:0000256" key="2">
    <source>
        <dbReference type="ARBA" id="ARBA00022448"/>
    </source>
</evidence>
<name>A0ABP5XCK2_9ACTN</name>
<evidence type="ECO:0000256" key="4">
    <source>
        <dbReference type="ARBA" id="ARBA00022989"/>
    </source>
</evidence>